<dbReference type="AlphaFoldDB" id="A0A6M0RQV4"/>
<accession>A0A6M0RQV4</accession>
<organism evidence="3 4">
    <name type="scientific">Adonisia turfae CCMR0081</name>
    <dbReference type="NCBI Taxonomy" id="2292702"/>
    <lineage>
        <taxon>Bacteria</taxon>
        <taxon>Bacillati</taxon>
        <taxon>Cyanobacteriota</taxon>
        <taxon>Adonisia</taxon>
        <taxon>Adonisia turfae</taxon>
    </lineage>
</organism>
<reference evidence="3 4" key="1">
    <citation type="journal article" date="2020" name="Microb. Ecol.">
        <title>Ecogenomics of the Marine Benthic Filamentous Cyanobacterium Adonisia.</title>
        <authorList>
            <person name="Walter J.M."/>
            <person name="Coutinho F.H."/>
            <person name="Leomil L."/>
            <person name="Hargreaves P.I."/>
            <person name="Campeao M.E."/>
            <person name="Vieira V.V."/>
            <person name="Silva B.S."/>
            <person name="Fistarol G.O."/>
            <person name="Salomon P.S."/>
            <person name="Sawabe T."/>
            <person name="Mino S."/>
            <person name="Hosokawa M."/>
            <person name="Miyashita H."/>
            <person name="Maruyama F."/>
            <person name="van Verk M.C."/>
            <person name="Dutilh B.E."/>
            <person name="Thompson C.C."/>
            <person name="Thompson F.L."/>
        </authorList>
    </citation>
    <scope>NUCLEOTIDE SEQUENCE [LARGE SCALE GENOMIC DNA]</scope>
    <source>
        <strain evidence="3 4">CCMR0081</strain>
    </source>
</reference>
<comment type="caution">
    <text evidence="3">The sequence shown here is derived from an EMBL/GenBank/DDBJ whole genome shotgun (WGS) entry which is preliminary data.</text>
</comment>
<evidence type="ECO:0000313" key="3">
    <source>
        <dbReference type="EMBL" id="NEZ58260.1"/>
    </source>
</evidence>
<evidence type="ECO:0000259" key="2">
    <source>
        <dbReference type="PROSITE" id="PS50966"/>
    </source>
</evidence>
<dbReference type="InterPro" id="IPR007527">
    <property type="entry name" value="Znf_SWIM"/>
</dbReference>
<dbReference type="PANTHER" id="PTHR38133">
    <property type="entry name" value="SLR1429 PROTEIN"/>
    <property type="match status" value="1"/>
</dbReference>
<keyword evidence="1" id="KW-0863">Zinc-finger</keyword>
<proteinExistence type="predicted"/>
<dbReference type="EMBL" id="QXHD01000004">
    <property type="protein sequence ID" value="NEZ58260.1"/>
    <property type="molecule type" value="Genomic_DNA"/>
</dbReference>
<dbReference type="PANTHER" id="PTHR38133:SF1">
    <property type="entry name" value="SLR1429 PROTEIN"/>
    <property type="match status" value="1"/>
</dbReference>
<dbReference type="Proteomes" id="UP000481033">
    <property type="component" value="Unassembled WGS sequence"/>
</dbReference>
<gene>
    <name evidence="3" type="ORF">DXZ20_21975</name>
</gene>
<dbReference type="Pfam" id="PF04434">
    <property type="entry name" value="SWIM"/>
    <property type="match status" value="1"/>
</dbReference>
<feature type="domain" description="SWIM-type" evidence="2">
    <location>
        <begin position="124"/>
        <end position="153"/>
    </location>
</feature>
<keyword evidence="1" id="KW-0862">Zinc</keyword>
<dbReference type="GO" id="GO:0008270">
    <property type="term" value="F:zinc ion binding"/>
    <property type="evidence" value="ECO:0007669"/>
    <property type="project" value="UniProtKB-KW"/>
</dbReference>
<sequence length="276" mass="31370">MTSYQAAPNPYELESEAWWVQQWVDLLNSYRFKKRLERGRRYAREGHILRLDFTESKVHASVQGTADEPYKLSIWIDRFADEDWDFVVDTLSQKALYSAQLLAGEMPADIESVFTANGLSLFPFTLADVHSKCNCPDPKNPCKHIAAVYYQLADAFREEPFVLFQLRGRTKEQIIDAIREKRKQQVEENPIETIAEDTEEIVVAAETKSPTLDLENFWQYDDALDSSLVVIIPADQTVLDLLGPMPLPASDAQVLSGHFTSLYQSVAQQAMMSALS</sequence>
<dbReference type="RefSeq" id="WP_163700701.1">
    <property type="nucleotide sequence ID" value="NZ_QXHD01000004.1"/>
</dbReference>
<dbReference type="PROSITE" id="PS50966">
    <property type="entry name" value="ZF_SWIM"/>
    <property type="match status" value="1"/>
</dbReference>
<protein>
    <recommendedName>
        <fullName evidence="2">SWIM-type domain-containing protein</fullName>
    </recommendedName>
</protein>
<evidence type="ECO:0000256" key="1">
    <source>
        <dbReference type="PROSITE-ProRule" id="PRU00325"/>
    </source>
</evidence>
<keyword evidence="4" id="KW-1185">Reference proteome</keyword>
<evidence type="ECO:0000313" key="4">
    <source>
        <dbReference type="Proteomes" id="UP000481033"/>
    </source>
</evidence>
<keyword evidence="1" id="KW-0479">Metal-binding</keyword>
<name>A0A6M0RQV4_9CYAN</name>